<comment type="caution">
    <text evidence="1">The sequence shown here is derived from an EMBL/GenBank/DDBJ whole genome shotgun (WGS) entry which is preliminary data.</text>
</comment>
<dbReference type="EMBL" id="PYFT01000001">
    <property type="protein sequence ID" value="PSR55427.1"/>
    <property type="molecule type" value="Genomic_DNA"/>
</dbReference>
<reference evidence="1 2" key="1">
    <citation type="submission" date="2018-03" db="EMBL/GenBank/DDBJ databases">
        <title>Adhaeribacter sp. HMF7605 Genome sequencing and assembly.</title>
        <authorList>
            <person name="Kang H."/>
            <person name="Kang J."/>
            <person name="Cha I."/>
            <person name="Kim H."/>
            <person name="Joh K."/>
        </authorList>
    </citation>
    <scope>NUCLEOTIDE SEQUENCE [LARGE SCALE GENOMIC DNA]</scope>
    <source>
        <strain evidence="1 2">HMF7605</strain>
    </source>
</reference>
<sequence>MKKFLLVVVILVALSGYFYYQNLVSSPKYSLLQAHEALQDHDMATFEKYVNLESITGNLVNDMSRQKGLIGMLNPGSMVLKQALQFMKPQLAGVARKEVQKFVETGSFAKDPTREKKVDISFNGLWNKVVSEDSKFKGVKYTREEGETAFVGLEFTQPRYDTTFVLEVKMQDKGDYWQATEITNTSDILKGVARLQAQKLHNKLRD</sequence>
<evidence type="ECO:0008006" key="3">
    <source>
        <dbReference type="Google" id="ProtNLM"/>
    </source>
</evidence>
<organism evidence="1 2">
    <name type="scientific">Adhaeribacter arboris</name>
    <dbReference type="NCBI Taxonomy" id="2072846"/>
    <lineage>
        <taxon>Bacteria</taxon>
        <taxon>Pseudomonadati</taxon>
        <taxon>Bacteroidota</taxon>
        <taxon>Cytophagia</taxon>
        <taxon>Cytophagales</taxon>
        <taxon>Hymenobacteraceae</taxon>
        <taxon>Adhaeribacter</taxon>
    </lineage>
</organism>
<dbReference type="AlphaFoldDB" id="A0A2T2YIU4"/>
<gene>
    <name evidence="1" type="ORF">AHMF7605_18910</name>
</gene>
<dbReference type="RefSeq" id="WP_106931606.1">
    <property type="nucleotide sequence ID" value="NZ_PYFT01000001.1"/>
</dbReference>
<evidence type="ECO:0000313" key="2">
    <source>
        <dbReference type="Proteomes" id="UP000240357"/>
    </source>
</evidence>
<dbReference type="Proteomes" id="UP000240357">
    <property type="component" value="Unassembled WGS sequence"/>
</dbReference>
<dbReference type="OrthoDB" id="892694at2"/>
<protein>
    <recommendedName>
        <fullName evidence="3">DUF2939 domain-containing protein</fullName>
    </recommendedName>
</protein>
<proteinExistence type="predicted"/>
<evidence type="ECO:0000313" key="1">
    <source>
        <dbReference type="EMBL" id="PSR55427.1"/>
    </source>
</evidence>
<keyword evidence="2" id="KW-1185">Reference proteome</keyword>
<name>A0A2T2YIU4_9BACT</name>
<accession>A0A2T2YIU4</accession>